<feature type="repeat" description="ANK" evidence="2">
    <location>
        <begin position="91"/>
        <end position="112"/>
    </location>
</feature>
<dbReference type="InterPro" id="IPR036770">
    <property type="entry name" value="Ankyrin_rpt-contain_sf"/>
</dbReference>
<accession>A0A8B8MKV0</accession>
<reference evidence="6" key="1">
    <citation type="journal article" date="2019" name="Toxins">
        <title>Detection of Abrin-Like and Prepropulchellin-Like Toxin Genes and Transcripts Using Whole Genome Sequencing and Full-Length Transcript Sequencing of Abrus precatorius.</title>
        <authorList>
            <person name="Hovde B.T."/>
            <person name="Daligault H.E."/>
            <person name="Hanschen E.R."/>
            <person name="Kunde Y.A."/>
            <person name="Johnson M.B."/>
            <person name="Starkenburg S.R."/>
            <person name="Johnson S.L."/>
        </authorList>
    </citation>
    <scope>NUCLEOTIDE SEQUENCE [LARGE SCALE GENOMIC DNA]</scope>
</reference>
<dbReference type="GO" id="GO:0005886">
    <property type="term" value="C:plasma membrane"/>
    <property type="evidence" value="ECO:0007669"/>
    <property type="project" value="UniProtKB-SubCell"/>
</dbReference>
<evidence type="ECO:0000313" key="6">
    <source>
        <dbReference type="Proteomes" id="UP000694853"/>
    </source>
</evidence>
<feature type="compositionally biased region" description="Basic and acidic residues" evidence="3">
    <location>
        <begin position="428"/>
        <end position="438"/>
    </location>
</feature>
<organism evidence="6 7">
    <name type="scientific">Abrus precatorius</name>
    <name type="common">Indian licorice</name>
    <name type="synonym">Glycine abrus</name>
    <dbReference type="NCBI Taxonomy" id="3816"/>
    <lineage>
        <taxon>Eukaryota</taxon>
        <taxon>Viridiplantae</taxon>
        <taxon>Streptophyta</taxon>
        <taxon>Embryophyta</taxon>
        <taxon>Tracheophyta</taxon>
        <taxon>Spermatophyta</taxon>
        <taxon>Magnoliopsida</taxon>
        <taxon>eudicotyledons</taxon>
        <taxon>Gunneridae</taxon>
        <taxon>Pentapetalae</taxon>
        <taxon>rosids</taxon>
        <taxon>fabids</taxon>
        <taxon>Fabales</taxon>
        <taxon>Fabaceae</taxon>
        <taxon>Papilionoideae</taxon>
        <taxon>50 kb inversion clade</taxon>
        <taxon>NPAAA clade</taxon>
        <taxon>indigoferoid/millettioid clade</taxon>
        <taxon>Abreae</taxon>
        <taxon>Abrus</taxon>
    </lineage>
</organism>
<dbReference type="Pfam" id="PF13962">
    <property type="entry name" value="PGG"/>
    <property type="match status" value="1"/>
</dbReference>
<dbReference type="GeneID" id="113874510"/>
<evidence type="ECO:0000256" key="3">
    <source>
        <dbReference type="SAM" id="MobiDB-lite"/>
    </source>
</evidence>
<evidence type="ECO:0000313" key="7">
    <source>
        <dbReference type="RefSeq" id="XP_027368533.1"/>
    </source>
</evidence>
<protein>
    <submittedName>
        <fullName evidence="7">Uncharacterized protein LOC113874510</fullName>
    </submittedName>
</protein>
<proteinExistence type="predicted"/>
<dbReference type="PROSITE" id="PS50088">
    <property type="entry name" value="ANK_REPEAT"/>
    <property type="match status" value="1"/>
</dbReference>
<feature type="domain" description="PGG" evidence="5">
    <location>
        <begin position="591"/>
        <end position="702"/>
    </location>
</feature>
<reference evidence="7" key="2">
    <citation type="submission" date="2025-08" db="UniProtKB">
        <authorList>
            <consortium name="RefSeq"/>
        </authorList>
    </citation>
    <scope>IDENTIFICATION</scope>
    <source>
        <tissue evidence="7">Young leaves</tissue>
    </source>
</reference>
<dbReference type="PANTHER" id="PTHR24177:SF187">
    <property type="entry name" value="ANKYRIN REPEAT PROTEIN"/>
    <property type="match status" value="1"/>
</dbReference>
<gene>
    <name evidence="7" type="primary">LOC113874510</name>
</gene>
<dbReference type="PANTHER" id="PTHR24177">
    <property type="entry name" value="CASKIN"/>
    <property type="match status" value="1"/>
</dbReference>
<dbReference type="Gene3D" id="1.25.40.20">
    <property type="entry name" value="Ankyrin repeat-containing domain"/>
    <property type="match status" value="2"/>
</dbReference>
<keyword evidence="4" id="KW-1133">Transmembrane helix</keyword>
<dbReference type="PROSITE" id="PS50297">
    <property type="entry name" value="ANK_REP_REGION"/>
    <property type="match status" value="1"/>
</dbReference>
<keyword evidence="4" id="KW-0812">Transmembrane</keyword>
<keyword evidence="4" id="KW-0472">Membrane</keyword>
<feature type="region of interest" description="Disordered" evidence="3">
    <location>
        <begin position="407"/>
        <end position="438"/>
    </location>
</feature>
<feature type="compositionally biased region" description="Polar residues" evidence="3">
    <location>
        <begin position="413"/>
        <end position="427"/>
    </location>
</feature>
<evidence type="ECO:0000259" key="5">
    <source>
        <dbReference type="Pfam" id="PF13962"/>
    </source>
</evidence>
<keyword evidence="2" id="KW-0040">ANK repeat</keyword>
<evidence type="ECO:0000256" key="1">
    <source>
        <dbReference type="ARBA" id="ARBA00004413"/>
    </source>
</evidence>
<keyword evidence="6" id="KW-1185">Reference proteome</keyword>
<evidence type="ECO:0000256" key="4">
    <source>
        <dbReference type="SAM" id="Phobius"/>
    </source>
</evidence>
<evidence type="ECO:0000256" key="2">
    <source>
        <dbReference type="PROSITE-ProRule" id="PRU00023"/>
    </source>
</evidence>
<dbReference type="InterPro" id="IPR026961">
    <property type="entry name" value="PGG_dom"/>
</dbReference>
<sequence>MPSDRDEELPYITSDEVNDYLAEYTLEGKWYKVVEMYYEFHDAHTAMINESVGTALHVAVDLDEESVVRDLINAIITHHVNIKALETVNERGDTPLHVAASRGFAKICRYIIGENNERIYLASRKNKHGETPLFQAAINWQKQAFAYLSHISRNSAPLADLVRDNGDTILHCAIRREYFDLAVTIVHYYDFLSTHMNKDGFTPLKILATRPSAFKSASHLSWWKRILYHCILTEPLDPEKAMKSNLGKMEKRPNSDKDKYPKNYATLYDFFSEAFNVGSLLIGKIPTKKNKHDTEDPPNNKQTNCTIGFGTPHEVGFLPPNYETFQQFVKSAYVHILGLSGVELKDVKKIKKRHQWSGQLLKALMKRPYAAYTGGGGVPTDIKVEADMYNVYSQYKQGEISSLEWLEEDEETPQQASGGKTETSSGSDTKKEMELENEKKIDKKETPFLVAARNGIVEMVNEILSRIPSVIHNTNSKKENVLLVAVVNRQPLVVQSLKMRMESKREVWNNLLLAVDENENTMLHLAAYAPGGDKPWQIAGSALQMMWDIKWFQYIKSLVPQHFYFRSDRDGKTAGEIFKDSHKDLVRESSEWLKETSESCSVVAALVAGVSFATASAIPGGTNDEGKPNLEGKPAFDVFAIASLVGLWFSVTGLIMFLSILTSRKEAKDFRKDLPLKLLLGLSSLFVSIAAMFVSFCTGHFFLLSHKYKMVLYPVYAATSLPVTFYAVAQFPLYFDLLTAILVKVPLASDKGDNL</sequence>
<name>A0A8B8MKV0_ABRPR</name>
<feature type="transmembrane region" description="Helical" evidence="4">
    <location>
        <begin position="678"/>
        <end position="703"/>
    </location>
</feature>
<dbReference type="OrthoDB" id="1868897at2759"/>
<dbReference type="Pfam" id="PF12796">
    <property type="entry name" value="Ank_2"/>
    <property type="match status" value="1"/>
</dbReference>
<dbReference type="SUPFAM" id="SSF48403">
    <property type="entry name" value="Ankyrin repeat"/>
    <property type="match status" value="2"/>
</dbReference>
<dbReference type="Proteomes" id="UP000694853">
    <property type="component" value="Unplaced"/>
</dbReference>
<dbReference type="SMART" id="SM00248">
    <property type="entry name" value="ANK"/>
    <property type="match status" value="4"/>
</dbReference>
<dbReference type="AlphaFoldDB" id="A0A8B8MKV0"/>
<feature type="transmembrane region" description="Helical" evidence="4">
    <location>
        <begin position="723"/>
        <end position="743"/>
    </location>
</feature>
<comment type="subcellular location">
    <subcellularLocation>
        <location evidence="1">Cell membrane</location>
        <topology evidence="1">Peripheral membrane protein</topology>
        <orientation evidence="1">Cytoplasmic side</orientation>
    </subcellularLocation>
</comment>
<feature type="transmembrane region" description="Helical" evidence="4">
    <location>
        <begin position="638"/>
        <end position="658"/>
    </location>
</feature>
<dbReference type="RefSeq" id="XP_027368533.1">
    <property type="nucleotide sequence ID" value="XM_027512732.1"/>
</dbReference>
<dbReference type="InterPro" id="IPR002110">
    <property type="entry name" value="Ankyrin_rpt"/>
</dbReference>
<dbReference type="KEGG" id="aprc:113874510"/>